<reference evidence="1 2" key="1">
    <citation type="journal article" date="2022" name="DNA Res.">
        <title>Chromosomal-level genome assembly of the orchid tree Bauhinia variegata (Leguminosae; Cercidoideae) supports the allotetraploid origin hypothesis of Bauhinia.</title>
        <authorList>
            <person name="Zhong Y."/>
            <person name="Chen Y."/>
            <person name="Zheng D."/>
            <person name="Pang J."/>
            <person name="Liu Y."/>
            <person name="Luo S."/>
            <person name="Meng S."/>
            <person name="Qian L."/>
            <person name="Wei D."/>
            <person name="Dai S."/>
            <person name="Zhou R."/>
        </authorList>
    </citation>
    <scope>NUCLEOTIDE SEQUENCE [LARGE SCALE GENOMIC DNA]</scope>
    <source>
        <strain evidence="1">BV-YZ2020</strain>
    </source>
</reference>
<name>A0ACB9Q7Z6_BAUVA</name>
<dbReference type="EMBL" id="CM039426">
    <property type="protein sequence ID" value="KAI4356117.1"/>
    <property type="molecule type" value="Genomic_DNA"/>
</dbReference>
<gene>
    <name evidence="1" type="ORF">L6164_000164</name>
</gene>
<sequence length="95" mass="10632">MVLQDCDESKESLQKGLPVVSFSIGDSAEFMYGDQRDVEKAEKVILETGDVLRFGGESRLVFHGVSTIIPSSAPKVLLRHTHLRPGRLNLTFRQF</sequence>
<proteinExistence type="predicted"/>
<dbReference type="Proteomes" id="UP000828941">
    <property type="component" value="Chromosome 1"/>
</dbReference>
<accession>A0ACB9Q7Z6</accession>
<evidence type="ECO:0000313" key="1">
    <source>
        <dbReference type="EMBL" id="KAI4356117.1"/>
    </source>
</evidence>
<comment type="caution">
    <text evidence="1">The sequence shown here is derived from an EMBL/GenBank/DDBJ whole genome shotgun (WGS) entry which is preliminary data.</text>
</comment>
<protein>
    <submittedName>
        <fullName evidence="1">Uncharacterized protein</fullName>
    </submittedName>
</protein>
<keyword evidence="2" id="KW-1185">Reference proteome</keyword>
<organism evidence="1 2">
    <name type="scientific">Bauhinia variegata</name>
    <name type="common">Purple orchid tree</name>
    <name type="synonym">Phanera variegata</name>
    <dbReference type="NCBI Taxonomy" id="167791"/>
    <lineage>
        <taxon>Eukaryota</taxon>
        <taxon>Viridiplantae</taxon>
        <taxon>Streptophyta</taxon>
        <taxon>Embryophyta</taxon>
        <taxon>Tracheophyta</taxon>
        <taxon>Spermatophyta</taxon>
        <taxon>Magnoliopsida</taxon>
        <taxon>eudicotyledons</taxon>
        <taxon>Gunneridae</taxon>
        <taxon>Pentapetalae</taxon>
        <taxon>rosids</taxon>
        <taxon>fabids</taxon>
        <taxon>Fabales</taxon>
        <taxon>Fabaceae</taxon>
        <taxon>Cercidoideae</taxon>
        <taxon>Cercideae</taxon>
        <taxon>Bauhiniinae</taxon>
        <taxon>Bauhinia</taxon>
    </lineage>
</organism>
<evidence type="ECO:0000313" key="2">
    <source>
        <dbReference type="Proteomes" id="UP000828941"/>
    </source>
</evidence>